<feature type="transmembrane region" description="Helical" evidence="1">
    <location>
        <begin position="6"/>
        <end position="22"/>
    </location>
</feature>
<evidence type="ECO:0000313" key="3">
    <source>
        <dbReference type="Proteomes" id="UP000199159"/>
    </source>
</evidence>
<keyword evidence="1" id="KW-0472">Membrane</keyword>
<feature type="transmembrane region" description="Helical" evidence="1">
    <location>
        <begin position="126"/>
        <end position="147"/>
    </location>
</feature>
<dbReference type="RefSeq" id="WP_090857433.1">
    <property type="nucleotide sequence ID" value="NZ_FNJU01000011.1"/>
</dbReference>
<sequence>MNEYTYPILFGLIFGVATRIYMLRTDYRQYPTYLHGKIIHVALGFIAAGLGSVAVPSIMEQEFTAITFLTIAASQFRDVRNMERNTLTELDQYELVKRGSTYIEGIAVAFESRNYLVILTSFSTTFAYLVWNVWIALVVGILGIFVSKKLMAGGKLKDIVEIEYMEPRFDGAGLYVDNIYIMNIGLPARQKEVLKYGMGFVLKPKNFNVRSTIANLGQRQAILHDVSTALGVYRDSGTPALVPLAKRDLDDGRVGIFVLPQEKDIEKAIAVIGQVPTLENAIRMPTESKANKKGRRLK</sequence>
<name>A0A1H0WGI9_9BACI</name>
<dbReference type="STRING" id="930152.SAMN05216565_11123"/>
<accession>A0A1H0WGI9</accession>
<keyword evidence="3" id="KW-1185">Reference proteome</keyword>
<feature type="transmembrane region" description="Helical" evidence="1">
    <location>
        <begin position="34"/>
        <end position="55"/>
    </location>
</feature>
<reference evidence="3" key="1">
    <citation type="submission" date="2016-10" db="EMBL/GenBank/DDBJ databases">
        <authorList>
            <person name="Varghese N."/>
            <person name="Submissions S."/>
        </authorList>
    </citation>
    <scope>NUCLEOTIDE SEQUENCE [LARGE SCALE GENOMIC DNA]</scope>
    <source>
        <strain evidence="3">IBRC-M10078</strain>
    </source>
</reference>
<dbReference type="EMBL" id="FNJU01000011">
    <property type="protein sequence ID" value="SDP89416.1"/>
    <property type="molecule type" value="Genomic_DNA"/>
</dbReference>
<keyword evidence="1" id="KW-1133">Transmembrane helix</keyword>
<gene>
    <name evidence="2" type="ORF">SAMN05216565_11123</name>
</gene>
<dbReference type="Pfam" id="PF14045">
    <property type="entry name" value="YIEGIA"/>
    <property type="match status" value="1"/>
</dbReference>
<proteinExistence type="predicted"/>
<evidence type="ECO:0000313" key="2">
    <source>
        <dbReference type="EMBL" id="SDP89416.1"/>
    </source>
</evidence>
<organism evidence="2 3">
    <name type="scientific">Litchfieldia salsa</name>
    <dbReference type="NCBI Taxonomy" id="930152"/>
    <lineage>
        <taxon>Bacteria</taxon>
        <taxon>Bacillati</taxon>
        <taxon>Bacillota</taxon>
        <taxon>Bacilli</taxon>
        <taxon>Bacillales</taxon>
        <taxon>Bacillaceae</taxon>
        <taxon>Litchfieldia</taxon>
    </lineage>
</organism>
<dbReference type="Proteomes" id="UP000199159">
    <property type="component" value="Unassembled WGS sequence"/>
</dbReference>
<dbReference type="InterPro" id="IPR025918">
    <property type="entry name" value="YIEGIA"/>
</dbReference>
<dbReference type="OrthoDB" id="1846546at2"/>
<keyword evidence="1" id="KW-0812">Transmembrane</keyword>
<dbReference type="AlphaFoldDB" id="A0A1H0WGI9"/>
<evidence type="ECO:0000256" key="1">
    <source>
        <dbReference type="SAM" id="Phobius"/>
    </source>
</evidence>
<protein>
    <submittedName>
        <fullName evidence="2">Uncharacterized protein</fullName>
    </submittedName>
</protein>